<evidence type="ECO:0000256" key="5">
    <source>
        <dbReference type="ARBA" id="ARBA00022840"/>
    </source>
</evidence>
<keyword evidence="2" id="KW-0808">Transferase</keyword>
<proteinExistence type="predicted"/>
<dbReference type="InterPro" id="IPR011009">
    <property type="entry name" value="Kinase-like_dom_sf"/>
</dbReference>
<dbReference type="SUPFAM" id="SSF56112">
    <property type="entry name" value="Protein kinase-like (PK-like)"/>
    <property type="match status" value="1"/>
</dbReference>
<keyword evidence="5" id="KW-0067">ATP-binding</keyword>
<dbReference type="PROSITE" id="PS50011">
    <property type="entry name" value="PROTEIN_KINASE_DOM"/>
    <property type="match status" value="1"/>
</dbReference>
<dbReference type="EMBL" id="MN739203">
    <property type="protein sequence ID" value="QHS93394.1"/>
    <property type="molecule type" value="Genomic_DNA"/>
</dbReference>
<dbReference type="PANTHER" id="PTHR24345:SF0">
    <property type="entry name" value="CELL CYCLE SERINE_THREONINE-PROTEIN KINASE CDC5_MSD2"/>
    <property type="match status" value="1"/>
</dbReference>
<organism evidence="7">
    <name type="scientific">viral metagenome</name>
    <dbReference type="NCBI Taxonomy" id="1070528"/>
    <lineage>
        <taxon>unclassified sequences</taxon>
        <taxon>metagenomes</taxon>
        <taxon>organismal metagenomes</taxon>
    </lineage>
</organism>
<dbReference type="AlphaFoldDB" id="A0A6C0BP30"/>
<evidence type="ECO:0000259" key="6">
    <source>
        <dbReference type="PROSITE" id="PS50011"/>
    </source>
</evidence>
<dbReference type="Pfam" id="PF00069">
    <property type="entry name" value="Pkinase"/>
    <property type="match status" value="1"/>
</dbReference>
<keyword evidence="1" id="KW-0723">Serine/threonine-protein kinase</keyword>
<keyword evidence="3" id="KW-0547">Nucleotide-binding</keyword>
<dbReference type="GO" id="GO:0005524">
    <property type="term" value="F:ATP binding"/>
    <property type="evidence" value="ECO:0007669"/>
    <property type="project" value="UniProtKB-KW"/>
</dbReference>
<evidence type="ECO:0000256" key="1">
    <source>
        <dbReference type="ARBA" id="ARBA00022527"/>
    </source>
</evidence>
<evidence type="ECO:0000256" key="3">
    <source>
        <dbReference type="ARBA" id="ARBA00022741"/>
    </source>
</evidence>
<dbReference type="PROSITE" id="PS00107">
    <property type="entry name" value="PROTEIN_KINASE_ATP"/>
    <property type="match status" value="1"/>
</dbReference>
<name>A0A6C0BP30_9ZZZZ</name>
<feature type="domain" description="Protein kinase" evidence="6">
    <location>
        <begin position="20"/>
        <end position="115"/>
    </location>
</feature>
<keyword evidence="4" id="KW-0418">Kinase</keyword>
<evidence type="ECO:0000256" key="4">
    <source>
        <dbReference type="ARBA" id="ARBA00022777"/>
    </source>
</evidence>
<evidence type="ECO:0000313" key="7">
    <source>
        <dbReference type="EMBL" id="QHS93394.1"/>
    </source>
</evidence>
<protein>
    <recommendedName>
        <fullName evidence="6">Protein kinase domain-containing protein</fullName>
    </recommendedName>
</protein>
<reference evidence="7" key="1">
    <citation type="journal article" date="2020" name="Nature">
        <title>Giant virus diversity and host interactions through global metagenomics.</title>
        <authorList>
            <person name="Schulz F."/>
            <person name="Roux S."/>
            <person name="Paez-Espino D."/>
            <person name="Jungbluth S."/>
            <person name="Walsh D.A."/>
            <person name="Denef V.J."/>
            <person name="McMahon K.D."/>
            <person name="Konstantinidis K.T."/>
            <person name="Eloe-Fadrosh E.A."/>
            <person name="Kyrpides N.C."/>
            <person name="Woyke T."/>
        </authorList>
    </citation>
    <scope>NUCLEOTIDE SEQUENCE</scope>
    <source>
        <strain evidence="7">GVMAG-M-3300017989-17</strain>
    </source>
</reference>
<accession>A0A6C0BP30</accession>
<dbReference type="InterPro" id="IPR017441">
    <property type="entry name" value="Protein_kinase_ATP_BS"/>
</dbReference>
<dbReference type="PANTHER" id="PTHR24345">
    <property type="entry name" value="SERINE/THREONINE-PROTEIN KINASE PLK"/>
    <property type="match status" value="1"/>
</dbReference>
<dbReference type="GO" id="GO:0004674">
    <property type="term" value="F:protein serine/threonine kinase activity"/>
    <property type="evidence" value="ECO:0007669"/>
    <property type="project" value="UniProtKB-KW"/>
</dbReference>
<dbReference type="InterPro" id="IPR000719">
    <property type="entry name" value="Prot_kinase_dom"/>
</dbReference>
<dbReference type="Gene3D" id="3.30.200.20">
    <property type="entry name" value="Phosphorylase Kinase, domain 1"/>
    <property type="match status" value="1"/>
</dbReference>
<sequence>MSKLVDVFWDDQGTECQREWQQGELLGTGAHAKVYHMRAGDVEAAGKCVLKSSLEKQYKRQHLRSEIRIHRHLDHPNVVKFISWFETPEQFTITMELCENQSLYTLLKSRKVILG</sequence>
<dbReference type="GO" id="GO:0005634">
    <property type="term" value="C:nucleus"/>
    <property type="evidence" value="ECO:0007669"/>
    <property type="project" value="TreeGrafter"/>
</dbReference>
<dbReference type="FunFam" id="3.30.200.20:FF:000042">
    <property type="entry name" value="Aurora kinase A"/>
    <property type="match status" value="1"/>
</dbReference>
<evidence type="ECO:0000256" key="2">
    <source>
        <dbReference type="ARBA" id="ARBA00022679"/>
    </source>
</evidence>